<evidence type="ECO:0000313" key="1">
    <source>
        <dbReference type="EMBL" id="PMD38146.1"/>
    </source>
</evidence>
<dbReference type="Proteomes" id="UP000235786">
    <property type="component" value="Unassembled WGS sequence"/>
</dbReference>
<sequence>MAMPDGSLILTTVVIASMQTITPQVTSATSCPLPSSTTTAPSSLFAATMSVSPGSLIVPAATSNNSLEIITPSSMPATLPATASTPTLLAASQASSL</sequence>
<keyword evidence="2" id="KW-1185">Reference proteome</keyword>
<dbReference type="AlphaFoldDB" id="A0A2J6RI19"/>
<proteinExistence type="predicted"/>
<accession>A0A2J6RI19</accession>
<dbReference type="EMBL" id="KZ613948">
    <property type="protein sequence ID" value="PMD38146.1"/>
    <property type="molecule type" value="Genomic_DNA"/>
</dbReference>
<protein>
    <submittedName>
        <fullName evidence="1">Uncharacterized protein</fullName>
    </submittedName>
</protein>
<gene>
    <name evidence="1" type="ORF">L207DRAFT_514065</name>
</gene>
<organism evidence="1 2">
    <name type="scientific">Hyaloscypha variabilis (strain UAMH 11265 / GT02V1 / F)</name>
    <name type="common">Meliniomyces variabilis</name>
    <dbReference type="NCBI Taxonomy" id="1149755"/>
    <lineage>
        <taxon>Eukaryota</taxon>
        <taxon>Fungi</taxon>
        <taxon>Dikarya</taxon>
        <taxon>Ascomycota</taxon>
        <taxon>Pezizomycotina</taxon>
        <taxon>Leotiomycetes</taxon>
        <taxon>Helotiales</taxon>
        <taxon>Hyaloscyphaceae</taxon>
        <taxon>Hyaloscypha</taxon>
        <taxon>Hyaloscypha variabilis</taxon>
    </lineage>
</organism>
<name>A0A2J6RI19_HYAVF</name>
<reference evidence="1 2" key="1">
    <citation type="submission" date="2016-04" db="EMBL/GenBank/DDBJ databases">
        <title>A degradative enzymes factory behind the ericoid mycorrhizal symbiosis.</title>
        <authorList>
            <consortium name="DOE Joint Genome Institute"/>
            <person name="Martino E."/>
            <person name="Morin E."/>
            <person name="Grelet G."/>
            <person name="Kuo A."/>
            <person name="Kohler A."/>
            <person name="Daghino S."/>
            <person name="Barry K."/>
            <person name="Choi C."/>
            <person name="Cichocki N."/>
            <person name="Clum A."/>
            <person name="Copeland A."/>
            <person name="Hainaut M."/>
            <person name="Haridas S."/>
            <person name="Labutti K."/>
            <person name="Lindquist E."/>
            <person name="Lipzen A."/>
            <person name="Khouja H.-R."/>
            <person name="Murat C."/>
            <person name="Ohm R."/>
            <person name="Olson A."/>
            <person name="Spatafora J."/>
            <person name="Veneault-Fourrey C."/>
            <person name="Henrissat B."/>
            <person name="Grigoriev I."/>
            <person name="Martin F."/>
            <person name="Perotto S."/>
        </authorList>
    </citation>
    <scope>NUCLEOTIDE SEQUENCE [LARGE SCALE GENOMIC DNA]</scope>
    <source>
        <strain evidence="1 2">F</strain>
    </source>
</reference>
<evidence type="ECO:0000313" key="2">
    <source>
        <dbReference type="Proteomes" id="UP000235786"/>
    </source>
</evidence>